<dbReference type="PANTHER" id="PTHR45920">
    <property type="entry name" value="FORMIN HOMOLOGY 2 DOMAIN CONTAINING, ISOFORM I"/>
    <property type="match status" value="1"/>
</dbReference>
<feature type="domain" description="FHOD1 N-terminal GTPase-binding" evidence="2">
    <location>
        <begin position="28"/>
        <end position="118"/>
    </location>
</feature>
<proteinExistence type="predicted"/>
<dbReference type="GO" id="GO:0005737">
    <property type="term" value="C:cytoplasm"/>
    <property type="evidence" value="ECO:0007669"/>
    <property type="project" value="TreeGrafter"/>
</dbReference>
<evidence type="ECO:0000313" key="4">
    <source>
        <dbReference type="Proteomes" id="UP000663828"/>
    </source>
</evidence>
<evidence type="ECO:0000256" key="1">
    <source>
        <dbReference type="SAM" id="MobiDB-lite"/>
    </source>
</evidence>
<dbReference type="Gene3D" id="1.25.10.10">
    <property type="entry name" value="Leucine-rich Repeat Variant"/>
    <property type="match status" value="1"/>
</dbReference>
<gene>
    <name evidence="3" type="ORF">XAT740_LOCUS58515</name>
</gene>
<dbReference type="GO" id="GO:0051015">
    <property type="term" value="F:actin filament binding"/>
    <property type="evidence" value="ECO:0007669"/>
    <property type="project" value="TreeGrafter"/>
</dbReference>
<reference evidence="3" key="1">
    <citation type="submission" date="2021-02" db="EMBL/GenBank/DDBJ databases">
        <authorList>
            <person name="Nowell W R."/>
        </authorList>
    </citation>
    <scope>NUCLEOTIDE SEQUENCE</scope>
</reference>
<name>A0A816G4B7_ADIRI</name>
<keyword evidence="4" id="KW-1185">Reference proteome</keyword>
<dbReference type="Proteomes" id="UP000663828">
    <property type="component" value="Unassembled WGS sequence"/>
</dbReference>
<dbReference type="InterPro" id="IPR011989">
    <property type="entry name" value="ARM-like"/>
</dbReference>
<feature type="compositionally biased region" description="Low complexity" evidence="1">
    <location>
        <begin position="1"/>
        <end position="15"/>
    </location>
</feature>
<accession>A0A816G4B7</accession>
<dbReference type="AlphaFoldDB" id="A0A816G4B7"/>
<sequence>MSNSSLASSTTNTYSESNGLNGNSSTLQCRVQYLDDTDPFSSVNLPEPARPPSFTFLTSTVLSNQLSSIHKVLNAPHKVADCTLQLCRQDGSRTELGPYLDLDQALDEQREDIEAFTEG</sequence>
<evidence type="ECO:0000259" key="2">
    <source>
        <dbReference type="Pfam" id="PF18382"/>
    </source>
</evidence>
<dbReference type="Pfam" id="PF18382">
    <property type="entry name" value="Formin_GBD_N"/>
    <property type="match status" value="1"/>
</dbReference>
<dbReference type="PANTHER" id="PTHR45920:SF4">
    <property type="entry name" value="FORMIN HOMOLOGY 2 DOMAIN CONTAINING, ISOFORM I"/>
    <property type="match status" value="1"/>
</dbReference>
<dbReference type="InterPro" id="IPR041387">
    <property type="entry name" value="FHOD1_GBD_N"/>
</dbReference>
<evidence type="ECO:0000313" key="3">
    <source>
        <dbReference type="EMBL" id="CAF1670122.1"/>
    </source>
</evidence>
<feature type="non-terminal residue" evidence="3">
    <location>
        <position position="1"/>
    </location>
</feature>
<organism evidence="3 4">
    <name type="scientific">Adineta ricciae</name>
    <name type="common">Rotifer</name>
    <dbReference type="NCBI Taxonomy" id="249248"/>
    <lineage>
        <taxon>Eukaryota</taxon>
        <taxon>Metazoa</taxon>
        <taxon>Spiralia</taxon>
        <taxon>Gnathifera</taxon>
        <taxon>Rotifera</taxon>
        <taxon>Eurotatoria</taxon>
        <taxon>Bdelloidea</taxon>
        <taxon>Adinetida</taxon>
        <taxon>Adinetidae</taxon>
        <taxon>Adineta</taxon>
    </lineage>
</organism>
<dbReference type="EMBL" id="CAJNOR010012859">
    <property type="protein sequence ID" value="CAF1670122.1"/>
    <property type="molecule type" value="Genomic_DNA"/>
</dbReference>
<protein>
    <recommendedName>
        <fullName evidence="2">FHOD1 N-terminal GTPase-binding domain-containing protein</fullName>
    </recommendedName>
</protein>
<feature type="region of interest" description="Disordered" evidence="1">
    <location>
        <begin position="1"/>
        <end position="23"/>
    </location>
</feature>
<dbReference type="GO" id="GO:0030866">
    <property type="term" value="P:cortical actin cytoskeleton organization"/>
    <property type="evidence" value="ECO:0007669"/>
    <property type="project" value="TreeGrafter"/>
</dbReference>
<dbReference type="GO" id="GO:0005856">
    <property type="term" value="C:cytoskeleton"/>
    <property type="evidence" value="ECO:0007669"/>
    <property type="project" value="TreeGrafter"/>
</dbReference>
<comment type="caution">
    <text evidence="3">The sequence shown here is derived from an EMBL/GenBank/DDBJ whole genome shotgun (WGS) entry which is preliminary data.</text>
</comment>